<organism evidence="3 4">
    <name type="scientific">Sporolactobacillus nakayamae</name>
    <dbReference type="NCBI Taxonomy" id="269670"/>
    <lineage>
        <taxon>Bacteria</taxon>
        <taxon>Bacillati</taxon>
        <taxon>Bacillota</taxon>
        <taxon>Bacilli</taxon>
        <taxon>Bacillales</taxon>
        <taxon>Sporolactobacillaceae</taxon>
        <taxon>Sporolactobacillus</taxon>
    </lineage>
</organism>
<evidence type="ECO:0000256" key="2">
    <source>
        <dbReference type="SAM" id="MobiDB-lite"/>
    </source>
</evidence>
<keyword evidence="4" id="KW-1185">Reference proteome</keyword>
<name>A0A1I2QHY8_9BACL</name>
<evidence type="ECO:0000313" key="4">
    <source>
        <dbReference type="Proteomes" id="UP000198752"/>
    </source>
</evidence>
<accession>A0A1I2QHY8</accession>
<gene>
    <name evidence="3" type="ORF">SAMN02982927_01228</name>
</gene>
<dbReference type="RefSeq" id="WP_093671125.1">
    <property type="nucleotide sequence ID" value="NZ_FOOY01000007.1"/>
</dbReference>
<feature type="region of interest" description="Disordered" evidence="2">
    <location>
        <begin position="132"/>
        <end position="190"/>
    </location>
</feature>
<feature type="repeat" description="TPR" evidence="1">
    <location>
        <begin position="41"/>
        <end position="74"/>
    </location>
</feature>
<dbReference type="EMBL" id="FOOY01000007">
    <property type="protein sequence ID" value="SFG28004.1"/>
    <property type="molecule type" value="Genomic_DNA"/>
</dbReference>
<dbReference type="Proteomes" id="UP000198752">
    <property type="component" value="Unassembled WGS sequence"/>
</dbReference>
<evidence type="ECO:0000313" key="3">
    <source>
        <dbReference type="EMBL" id="SFG28004.1"/>
    </source>
</evidence>
<dbReference type="SUPFAM" id="SSF48452">
    <property type="entry name" value="TPR-like"/>
    <property type="match status" value="1"/>
</dbReference>
<dbReference type="PROSITE" id="PS50005">
    <property type="entry name" value="TPR"/>
    <property type="match status" value="1"/>
</dbReference>
<dbReference type="InterPro" id="IPR019734">
    <property type="entry name" value="TPR_rpt"/>
</dbReference>
<proteinExistence type="predicted"/>
<reference evidence="4" key="1">
    <citation type="submission" date="2016-10" db="EMBL/GenBank/DDBJ databases">
        <authorList>
            <person name="Varghese N."/>
            <person name="Submissions S."/>
        </authorList>
    </citation>
    <scope>NUCLEOTIDE SEQUENCE [LARGE SCALE GENOMIC DNA]</scope>
    <source>
        <strain evidence="4">ATCC 700379</strain>
    </source>
</reference>
<evidence type="ECO:0008006" key="5">
    <source>
        <dbReference type="Google" id="ProtNLM"/>
    </source>
</evidence>
<keyword evidence="1" id="KW-0802">TPR repeat</keyword>
<protein>
    <recommendedName>
        <fullName evidence="5">Lipoprotein</fullName>
    </recommendedName>
</protein>
<dbReference type="AlphaFoldDB" id="A0A1I2QHY8"/>
<dbReference type="OrthoDB" id="2237778at2"/>
<evidence type="ECO:0000256" key="1">
    <source>
        <dbReference type="PROSITE-ProRule" id="PRU00339"/>
    </source>
</evidence>
<dbReference type="PROSITE" id="PS51257">
    <property type="entry name" value="PROKAR_LIPOPROTEIN"/>
    <property type="match status" value="1"/>
</dbReference>
<feature type="compositionally biased region" description="Low complexity" evidence="2">
    <location>
        <begin position="140"/>
        <end position="189"/>
    </location>
</feature>
<sequence length="268" mass="28932">MIEMLQRHSKLEAGMKKTLLILFVIAALVLSGCANQENNAYEQAMKKGQAALVSKDYDAAASYFKKALKYKKKDKKATRLAAQTTNFLVAKSVTDHPEQAIKALNMVILQKNGSGTLRKDARELREQVITAQQKNAEKTSSNQSSQSSSESSSGSSPDTQMSSSDDSSSVSSSSGSSATSSNSSGVAVSQEKAETAVIKAAGYTPDEVYVDTIDNGTYYSMELRENHTNDSAADPNTAPSAGFFRYYKESGKITQLDLLSNSYKDVNH</sequence>
<dbReference type="InterPro" id="IPR011990">
    <property type="entry name" value="TPR-like_helical_dom_sf"/>
</dbReference>